<organism evidence="7 8">
    <name type="scientific">Coptis chinensis</name>
    <dbReference type="NCBI Taxonomy" id="261450"/>
    <lineage>
        <taxon>Eukaryota</taxon>
        <taxon>Viridiplantae</taxon>
        <taxon>Streptophyta</taxon>
        <taxon>Embryophyta</taxon>
        <taxon>Tracheophyta</taxon>
        <taxon>Spermatophyta</taxon>
        <taxon>Magnoliopsida</taxon>
        <taxon>Ranunculales</taxon>
        <taxon>Ranunculaceae</taxon>
        <taxon>Coptidoideae</taxon>
        <taxon>Coptis</taxon>
    </lineage>
</organism>
<dbReference type="CDD" id="cd10017">
    <property type="entry name" value="B3_DNA"/>
    <property type="match status" value="3"/>
</dbReference>
<keyword evidence="4" id="KW-0804">Transcription</keyword>
<dbReference type="PROSITE" id="PS50863">
    <property type="entry name" value="B3"/>
    <property type="match status" value="3"/>
</dbReference>
<evidence type="ECO:0000256" key="4">
    <source>
        <dbReference type="ARBA" id="ARBA00023163"/>
    </source>
</evidence>
<evidence type="ECO:0000313" key="8">
    <source>
        <dbReference type="Proteomes" id="UP000631114"/>
    </source>
</evidence>
<keyword evidence="3" id="KW-0238">DNA-binding</keyword>
<evidence type="ECO:0000256" key="5">
    <source>
        <dbReference type="ARBA" id="ARBA00023242"/>
    </source>
</evidence>
<comment type="subcellular location">
    <subcellularLocation>
        <location evidence="1">Nucleus</location>
    </subcellularLocation>
</comment>
<evidence type="ECO:0000259" key="6">
    <source>
        <dbReference type="PROSITE" id="PS50863"/>
    </source>
</evidence>
<dbReference type="AlphaFoldDB" id="A0A835HZ88"/>
<keyword evidence="8" id="KW-1185">Reference proteome</keyword>
<dbReference type="SMART" id="SM01019">
    <property type="entry name" value="B3"/>
    <property type="match status" value="3"/>
</dbReference>
<dbReference type="Proteomes" id="UP000631114">
    <property type="component" value="Unassembled WGS sequence"/>
</dbReference>
<feature type="domain" description="TF-B3" evidence="6">
    <location>
        <begin position="186"/>
        <end position="282"/>
    </location>
</feature>
<dbReference type="OrthoDB" id="1840387at2759"/>
<proteinExistence type="predicted"/>
<dbReference type="Pfam" id="PF02362">
    <property type="entry name" value="B3"/>
    <property type="match status" value="3"/>
</dbReference>
<dbReference type="PANTHER" id="PTHR31391">
    <property type="entry name" value="B3 DOMAIN-CONTAINING PROTEIN OS11G0197600-RELATED"/>
    <property type="match status" value="1"/>
</dbReference>
<gene>
    <name evidence="7" type="ORF">IFM89_011888</name>
</gene>
<protein>
    <recommendedName>
        <fullName evidence="6">TF-B3 domain-containing protein</fullName>
    </recommendedName>
</protein>
<name>A0A835HZ88_9MAGN</name>
<evidence type="ECO:0000256" key="1">
    <source>
        <dbReference type="ARBA" id="ARBA00004123"/>
    </source>
</evidence>
<dbReference type="Gene3D" id="2.40.330.10">
    <property type="entry name" value="DNA-binding pseudobarrel domain"/>
    <property type="match status" value="3"/>
</dbReference>
<dbReference type="InterPro" id="IPR044837">
    <property type="entry name" value="REM16-like"/>
</dbReference>
<dbReference type="PANTHER" id="PTHR31391:SF106">
    <property type="entry name" value="B3 DOMAIN-CONTAINING PROTEIN OS01G0723500"/>
    <property type="match status" value="1"/>
</dbReference>
<dbReference type="InterPro" id="IPR003340">
    <property type="entry name" value="B3_DNA-bd"/>
</dbReference>
<evidence type="ECO:0000256" key="2">
    <source>
        <dbReference type="ARBA" id="ARBA00023015"/>
    </source>
</evidence>
<accession>A0A835HZ88</accession>
<dbReference type="GO" id="GO:0005634">
    <property type="term" value="C:nucleus"/>
    <property type="evidence" value="ECO:0007669"/>
    <property type="project" value="UniProtKB-SubCell"/>
</dbReference>
<dbReference type="InterPro" id="IPR015300">
    <property type="entry name" value="DNA-bd_pseudobarrel_sf"/>
</dbReference>
<sequence>MGRILKRRSSGTTTTSFFKVMLGDFQNNLLLPKPFIIKKVDGIVPKSVVLRSSTRRSRVVSVKKVRNGLVLCDEWRTFVQDHSVEFGDFIVFRYNGISELGVKIFGKDGCEKQVRLAKMKKTESESYSDKGRINSKETASLRKLRPQVTHRCPETIRNPDAAVREKVTSMSSRPNTKSIVPERSGAHSFTASFRPYREHEMLVPKQLAIKTGLMARDSTVLLDPIGRSWPVKVHHKRDGRTILTAGLYNFFRSNRLKTNDRCCFRFIEGMGNAIRVNIMRTSVSNSRLHDAKHLANRVVAAKKKQREMLATAVFTSDNPFCTVTMHPCYLRREIFVQLPCAFARKHFKYAPREVTLLASNGATWHAQYTGPRHKLTRGWKAFALDNDLKVDDVCIFELVDQNHITLKVRIIRHTT</sequence>
<feature type="domain" description="TF-B3" evidence="6">
    <location>
        <begin position="14"/>
        <end position="108"/>
    </location>
</feature>
<keyword evidence="5" id="KW-0539">Nucleus</keyword>
<dbReference type="SUPFAM" id="SSF101936">
    <property type="entry name" value="DNA-binding pseudobarrel domain"/>
    <property type="match status" value="3"/>
</dbReference>
<dbReference type="EMBL" id="JADFTS010000004">
    <property type="protein sequence ID" value="KAF9608850.1"/>
    <property type="molecule type" value="Genomic_DNA"/>
</dbReference>
<keyword evidence="2" id="KW-0805">Transcription regulation</keyword>
<comment type="caution">
    <text evidence="7">The sequence shown here is derived from an EMBL/GenBank/DDBJ whole genome shotgun (WGS) entry which is preliminary data.</text>
</comment>
<evidence type="ECO:0000256" key="3">
    <source>
        <dbReference type="ARBA" id="ARBA00023125"/>
    </source>
</evidence>
<feature type="domain" description="TF-B3" evidence="6">
    <location>
        <begin position="321"/>
        <end position="414"/>
    </location>
</feature>
<dbReference type="GO" id="GO:0003677">
    <property type="term" value="F:DNA binding"/>
    <property type="evidence" value="ECO:0007669"/>
    <property type="project" value="UniProtKB-KW"/>
</dbReference>
<reference evidence="7 8" key="1">
    <citation type="submission" date="2020-10" db="EMBL/GenBank/DDBJ databases">
        <title>The Coptis chinensis genome and diversification of protoberbering-type alkaloids.</title>
        <authorList>
            <person name="Wang B."/>
            <person name="Shu S."/>
            <person name="Song C."/>
            <person name="Liu Y."/>
        </authorList>
    </citation>
    <scope>NUCLEOTIDE SEQUENCE [LARGE SCALE GENOMIC DNA]</scope>
    <source>
        <strain evidence="7">HL-2020</strain>
        <tissue evidence="7">Leaf</tissue>
    </source>
</reference>
<evidence type="ECO:0000313" key="7">
    <source>
        <dbReference type="EMBL" id="KAF9608850.1"/>
    </source>
</evidence>